<accession>A0A6A5FGA4</accession>
<evidence type="ECO:0000313" key="2">
    <source>
        <dbReference type="Proteomes" id="UP000465112"/>
    </source>
</evidence>
<proteinExistence type="predicted"/>
<keyword evidence="2" id="KW-1185">Reference proteome</keyword>
<gene>
    <name evidence="1" type="ORF">PFLUV_G00067150</name>
</gene>
<reference evidence="1 2" key="1">
    <citation type="submission" date="2019-06" db="EMBL/GenBank/DDBJ databases">
        <title>A chromosome-scale genome assembly of the European perch, Perca fluviatilis.</title>
        <authorList>
            <person name="Roques C."/>
            <person name="Zahm M."/>
            <person name="Cabau C."/>
            <person name="Klopp C."/>
            <person name="Bouchez O."/>
            <person name="Donnadieu C."/>
            <person name="Kuhl H."/>
            <person name="Gislard M."/>
            <person name="Guendouz S."/>
            <person name="Journot L."/>
            <person name="Haffray P."/>
            <person name="Bestin A."/>
            <person name="Morvezen R."/>
            <person name="Feron R."/>
            <person name="Wen M."/>
            <person name="Jouanno E."/>
            <person name="Herpin A."/>
            <person name="Schartl M."/>
            <person name="Postlethwait J."/>
            <person name="Schaerlinger B."/>
            <person name="Chardard D."/>
            <person name="Lecocq T."/>
            <person name="Poncet C."/>
            <person name="Jaffrelo L."/>
            <person name="Lampietro C."/>
            <person name="Guiguen Y."/>
        </authorList>
    </citation>
    <scope>NUCLEOTIDE SEQUENCE [LARGE SCALE GENOMIC DNA]</scope>
    <source>
        <tissue evidence="1">Blood</tissue>
    </source>
</reference>
<dbReference type="EMBL" id="VHII01000006">
    <property type="protein sequence ID" value="KAF1388863.1"/>
    <property type="molecule type" value="Genomic_DNA"/>
</dbReference>
<sequence>MRKTGSCLLILKIQEAITVQEANTAIAEAADSLSIIGSLRHVSSLKEKDSLVQSAADFFVNGRLVTALDQFAEGLKTLGLLEELRKNPAVFYNMFVSEEIPLQAKGLCTLFDVDFSVQGSTGETEKNRQYAFGVTG</sequence>
<dbReference type="Proteomes" id="UP000465112">
    <property type="component" value="Chromosome 6"/>
</dbReference>
<comment type="caution">
    <text evidence="1">The sequence shown here is derived from an EMBL/GenBank/DDBJ whole genome shotgun (WGS) entry which is preliminary data.</text>
</comment>
<organism evidence="1 2">
    <name type="scientific">Perca fluviatilis</name>
    <name type="common">European perch</name>
    <dbReference type="NCBI Taxonomy" id="8168"/>
    <lineage>
        <taxon>Eukaryota</taxon>
        <taxon>Metazoa</taxon>
        <taxon>Chordata</taxon>
        <taxon>Craniata</taxon>
        <taxon>Vertebrata</taxon>
        <taxon>Euteleostomi</taxon>
        <taxon>Actinopterygii</taxon>
        <taxon>Neopterygii</taxon>
        <taxon>Teleostei</taxon>
        <taxon>Neoteleostei</taxon>
        <taxon>Acanthomorphata</taxon>
        <taxon>Eupercaria</taxon>
        <taxon>Perciformes</taxon>
        <taxon>Percoidei</taxon>
        <taxon>Percidae</taxon>
        <taxon>Percinae</taxon>
        <taxon>Perca</taxon>
    </lineage>
</organism>
<protein>
    <submittedName>
        <fullName evidence="1">Uncharacterized protein</fullName>
    </submittedName>
</protein>
<evidence type="ECO:0000313" key="1">
    <source>
        <dbReference type="EMBL" id="KAF1388863.1"/>
    </source>
</evidence>
<dbReference type="AlphaFoldDB" id="A0A6A5FGA4"/>
<name>A0A6A5FGA4_PERFL</name>